<evidence type="ECO:0000313" key="10">
    <source>
        <dbReference type="Proteomes" id="UP001060123"/>
    </source>
</evidence>
<dbReference type="Gene3D" id="3.40.50.2300">
    <property type="match status" value="2"/>
</dbReference>
<feature type="signal peptide" evidence="7">
    <location>
        <begin position="1"/>
        <end position="24"/>
    </location>
</feature>
<evidence type="ECO:0000256" key="3">
    <source>
        <dbReference type="ARBA" id="ARBA00022475"/>
    </source>
</evidence>
<reference evidence="9" key="1">
    <citation type="submission" date="2022-09" db="EMBL/GenBank/DDBJ databases">
        <title>Australian commercial rhizobial inoculants.</title>
        <authorList>
            <person name="Kohlmeier M.G."/>
            <person name="O'Hara G.W."/>
            <person name="Colombi E."/>
            <person name="Ramsay J.P."/>
            <person name="Terpolilli J."/>
        </authorList>
    </citation>
    <scope>NUCLEOTIDE SEQUENCE</scope>
    <source>
        <strain evidence="9">WSM1592</strain>
        <plasmid evidence="9">pWSM1592_3</plasmid>
    </source>
</reference>
<proteinExistence type="inferred from homology"/>
<keyword evidence="6" id="KW-0449">Lipoprotein</keyword>
<dbReference type="PANTHER" id="PTHR34296">
    <property type="entry name" value="TRANSCRIPTIONAL ACTIVATOR PROTEIN MED"/>
    <property type="match status" value="1"/>
</dbReference>
<sequence>MKRRWVLGAAVAAVLLSGNTGAMAQEALGDNCGYAYVFQEPLAGNTAEQTIVKGLERAEADFGITIDIIDGTGLSGLGDNLRAAASKGCYLAIGTAFFASGEILTQVARDYPKQRFFIEGGVATGPNVTSYAQANQEGTYVAGAMAATMSDGKPIGIITGDDSPPLKAFSAGFIAGAKSVDPDITVLVNSVGSFMDPAKTGAVALSQASKGATLIFPAAGSNLQVYFLGEQHGYKTIASDLTDYSNAMPRKPALGFVVASAEDQTNYAILKQYVEDTHETASKALGLRDGVFSIPFVTDNGSEDFDLPQKVIDGGKKAFDDIVSGKVTVPRS</sequence>
<name>A0ABY5XZD7_RHISU</name>
<keyword evidence="5" id="KW-0472">Membrane</keyword>
<dbReference type="RefSeq" id="WP_167333953.1">
    <property type="nucleotide sequence ID" value="NZ_CP104146.1"/>
</dbReference>
<evidence type="ECO:0000256" key="6">
    <source>
        <dbReference type="ARBA" id="ARBA00023288"/>
    </source>
</evidence>
<comment type="similarity">
    <text evidence="2">Belongs to the BMP lipoprotein family.</text>
</comment>
<evidence type="ECO:0000256" key="5">
    <source>
        <dbReference type="ARBA" id="ARBA00023136"/>
    </source>
</evidence>
<dbReference type="EMBL" id="CP104146">
    <property type="protein sequence ID" value="UWU19479.1"/>
    <property type="molecule type" value="Genomic_DNA"/>
</dbReference>
<protein>
    <submittedName>
        <fullName evidence="9">BMP family ABC transporter substrate-binding protein</fullName>
    </submittedName>
</protein>
<dbReference type="InterPro" id="IPR003760">
    <property type="entry name" value="PnrA-like"/>
</dbReference>
<dbReference type="PANTHER" id="PTHR34296:SF2">
    <property type="entry name" value="ABC TRANSPORTER GUANOSINE-BINDING PROTEIN NUPN"/>
    <property type="match status" value="1"/>
</dbReference>
<keyword evidence="9" id="KW-0614">Plasmid</keyword>
<organism evidence="9 10">
    <name type="scientific">Rhizobium sullae</name>
    <name type="common">Rhizobium hedysari</name>
    <dbReference type="NCBI Taxonomy" id="50338"/>
    <lineage>
        <taxon>Bacteria</taxon>
        <taxon>Pseudomonadati</taxon>
        <taxon>Pseudomonadota</taxon>
        <taxon>Alphaproteobacteria</taxon>
        <taxon>Hyphomicrobiales</taxon>
        <taxon>Rhizobiaceae</taxon>
        <taxon>Rhizobium/Agrobacterium group</taxon>
        <taxon>Rhizobium</taxon>
    </lineage>
</organism>
<geneLocation type="plasmid" evidence="9 10">
    <name>pWSM1592_3</name>
</geneLocation>
<evidence type="ECO:0000256" key="7">
    <source>
        <dbReference type="SAM" id="SignalP"/>
    </source>
</evidence>
<dbReference type="InterPro" id="IPR028082">
    <property type="entry name" value="Peripla_BP_I"/>
</dbReference>
<dbReference type="InterPro" id="IPR050957">
    <property type="entry name" value="BMP_lipoprotein"/>
</dbReference>
<evidence type="ECO:0000256" key="2">
    <source>
        <dbReference type="ARBA" id="ARBA00008610"/>
    </source>
</evidence>
<evidence type="ECO:0000256" key="1">
    <source>
        <dbReference type="ARBA" id="ARBA00004193"/>
    </source>
</evidence>
<feature type="domain" description="ABC transporter substrate-binding protein PnrA-like" evidence="8">
    <location>
        <begin position="38"/>
        <end position="295"/>
    </location>
</feature>
<keyword evidence="10" id="KW-1185">Reference proteome</keyword>
<feature type="chain" id="PRO_5045425802" evidence="7">
    <location>
        <begin position="25"/>
        <end position="332"/>
    </location>
</feature>
<dbReference type="Proteomes" id="UP001060123">
    <property type="component" value="Plasmid pWSM1592_3"/>
</dbReference>
<evidence type="ECO:0000313" key="9">
    <source>
        <dbReference type="EMBL" id="UWU19479.1"/>
    </source>
</evidence>
<keyword evidence="4 7" id="KW-0732">Signal</keyword>
<evidence type="ECO:0000256" key="4">
    <source>
        <dbReference type="ARBA" id="ARBA00022729"/>
    </source>
</evidence>
<keyword evidence="3" id="KW-1003">Cell membrane</keyword>
<accession>A0ABY5XZD7</accession>
<gene>
    <name evidence="9" type="ORF">N2599_37215</name>
</gene>
<evidence type="ECO:0000259" key="8">
    <source>
        <dbReference type="Pfam" id="PF02608"/>
    </source>
</evidence>
<dbReference type="Pfam" id="PF02608">
    <property type="entry name" value="Bmp"/>
    <property type="match status" value="1"/>
</dbReference>
<dbReference type="SUPFAM" id="SSF53822">
    <property type="entry name" value="Periplasmic binding protein-like I"/>
    <property type="match status" value="1"/>
</dbReference>
<comment type="subcellular location">
    <subcellularLocation>
        <location evidence="1">Cell membrane</location>
        <topology evidence="1">Lipid-anchor</topology>
    </subcellularLocation>
</comment>